<comment type="function">
    <text evidence="8">This protein is part of the stalk that links CF(0) to CF(1). It either transmits conformational changes from CF(0) to CF(1) or is implicated in proton conduction.</text>
</comment>
<dbReference type="PRINTS" id="PR00125">
    <property type="entry name" value="ATPASEDELTA"/>
</dbReference>
<dbReference type="PANTHER" id="PTHR11910">
    <property type="entry name" value="ATP SYNTHASE DELTA CHAIN"/>
    <property type="match status" value="1"/>
</dbReference>
<keyword evidence="4 8" id="KW-0406">Ion transport</keyword>
<keyword evidence="3 8" id="KW-0375">Hydrogen ion transport</keyword>
<protein>
    <recommendedName>
        <fullName evidence="8">ATP synthase subunit delta</fullName>
    </recommendedName>
    <alternativeName>
        <fullName evidence="8">ATP synthase F(1) sector subunit delta</fullName>
    </alternativeName>
    <alternativeName>
        <fullName evidence="8">F-type ATPase subunit delta</fullName>
        <shortName evidence="8">F-ATPase subunit delta</shortName>
    </alternativeName>
</protein>
<accession>A0A239PJH0</accession>
<keyword evidence="7 8" id="KW-0066">ATP synthesis</keyword>
<evidence type="ECO:0000256" key="7">
    <source>
        <dbReference type="ARBA" id="ARBA00023310"/>
    </source>
</evidence>
<dbReference type="Gene3D" id="1.10.520.20">
    <property type="entry name" value="N-terminal domain of the delta subunit of the F1F0-ATP synthase"/>
    <property type="match status" value="1"/>
</dbReference>
<keyword evidence="10" id="KW-1185">Reference proteome</keyword>
<dbReference type="InterPro" id="IPR020781">
    <property type="entry name" value="ATPase_OSCP/d_CS"/>
</dbReference>
<dbReference type="NCBIfam" id="NF004406">
    <property type="entry name" value="PRK05758.3-2"/>
    <property type="match status" value="1"/>
</dbReference>
<gene>
    <name evidence="8" type="primary">atpH</name>
    <name evidence="9" type="ORF">SAMN06297382_0270</name>
</gene>
<evidence type="ECO:0000256" key="3">
    <source>
        <dbReference type="ARBA" id="ARBA00022781"/>
    </source>
</evidence>
<dbReference type="Pfam" id="PF00213">
    <property type="entry name" value="OSCP"/>
    <property type="match status" value="1"/>
</dbReference>
<dbReference type="InterPro" id="IPR026015">
    <property type="entry name" value="ATP_synth_OSCP/delta_N_sf"/>
</dbReference>
<sequence length="192" mass="20226">MSAGAAAAQLAAGPVAGVAARYAEALFELALEEGALEAIEVDVAALRAAVAESEDLRVFLKNPVYGVEEQTRAMAALAEKAGFAPLMRNFLALVAKNRRLFALPAILAAFAARLAAHRGEVAADAIAAVPLNDEQIKRLRHELEAMVGRAVNLSVRVDPELLGGLVVKVGSTMIDSSLKTKLNRLKSVMKEA</sequence>
<dbReference type="GO" id="GO:0005886">
    <property type="term" value="C:plasma membrane"/>
    <property type="evidence" value="ECO:0007669"/>
    <property type="project" value="UniProtKB-SubCell"/>
</dbReference>
<dbReference type="EMBL" id="FZQA01000001">
    <property type="protein sequence ID" value="SNT67777.1"/>
    <property type="molecule type" value="Genomic_DNA"/>
</dbReference>
<evidence type="ECO:0000313" key="9">
    <source>
        <dbReference type="EMBL" id="SNT67777.1"/>
    </source>
</evidence>
<keyword evidence="5 8" id="KW-0472">Membrane</keyword>
<dbReference type="GO" id="GO:0046933">
    <property type="term" value="F:proton-transporting ATP synthase activity, rotational mechanism"/>
    <property type="evidence" value="ECO:0007669"/>
    <property type="project" value="UniProtKB-UniRule"/>
</dbReference>
<reference evidence="9 10" key="1">
    <citation type="submission" date="2017-07" db="EMBL/GenBank/DDBJ databases">
        <authorList>
            <person name="Sun Z.S."/>
            <person name="Albrecht U."/>
            <person name="Echele G."/>
            <person name="Lee C.C."/>
        </authorList>
    </citation>
    <scope>NUCLEOTIDE SEQUENCE [LARGE SCALE GENOMIC DNA]</scope>
    <source>
        <strain evidence="9 10">CGMCC 1.12710</strain>
    </source>
</reference>
<comment type="subcellular location">
    <subcellularLocation>
        <location evidence="8">Cell membrane</location>
        <topology evidence="8">Peripheral membrane protein</topology>
    </subcellularLocation>
    <subcellularLocation>
        <location evidence="1">Membrane</location>
    </subcellularLocation>
</comment>
<keyword evidence="6 8" id="KW-0139">CF(1)</keyword>
<dbReference type="PROSITE" id="PS00389">
    <property type="entry name" value="ATPASE_DELTA"/>
    <property type="match status" value="1"/>
</dbReference>
<dbReference type="OrthoDB" id="9796185at2"/>
<dbReference type="RefSeq" id="WP_089410789.1">
    <property type="nucleotide sequence ID" value="NZ_FZQA01000001.1"/>
</dbReference>
<dbReference type="GO" id="GO:0045259">
    <property type="term" value="C:proton-transporting ATP synthase complex"/>
    <property type="evidence" value="ECO:0007669"/>
    <property type="project" value="UniProtKB-KW"/>
</dbReference>
<dbReference type="InterPro" id="IPR000711">
    <property type="entry name" value="ATPase_OSCP/dsu"/>
</dbReference>
<evidence type="ECO:0000256" key="1">
    <source>
        <dbReference type="ARBA" id="ARBA00004370"/>
    </source>
</evidence>
<organism evidence="9 10">
    <name type="scientific">Amphiplicatus metriothermophilus</name>
    <dbReference type="NCBI Taxonomy" id="1519374"/>
    <lineage>
        <taxon>Bacteria</taxon>
        <taxon>Pseudomonadati</taxon>
        <taxon>Pseudomonadota</taxon>
        <taxon>Alphaproteobacteria</taxon>
        <taxon>Parvularculales</taxon>
        <taxon>Parvularculaceae</taxon>
        <taxon>Amphiplicatus</taxon>
    </lineage>
</organism>
<evidence type="ECO:0000256" key="4">
    <source>
        <dbReference type="ARBA" id="ARBA00023065"/>
    </source>
</evidence>
<dbReference type="NCBIfam" id="NF004402">
    <property type="entry name" value="PRK05758.2-2"/>
    <property type="match status" value="1"/>
</dbReference>
<evidence type="ECO:0000313" key="10">
    <source>
        <dbReference type="Proteomes" id="UP000198346"/>
    </source>
</evidence>
<keyword evidence="8" id="KW-1003">Cell membrane</keyword>
<dbReference type="HAMAP" id="MF_01416">
    <property type="entry name" value="ATP_synth_delta_bact"/>
    <property type="match status" value="1"/>
</dbReference>
<name>A0A239PJH0_9PROT</name>
<dbReference type="AlphaFoldDB" id="A0A239PJH0"/>
<comment type="function">
    <text evidence="8">F(1)F(0) ATP synthase produces ATP from ADP in the presence of a proton or sodium gradient. F-type ATPases consist of two structural domains, F(1) containing the extramembraneous catalytic core and F(0) containing the membrane proton channel, linked together by a central stalk and a peripheral stalk. During catalysis, ATP synthesis in the catalytic domain of F(1) is coupled via a rotary mechanism of the central stalk subunits to proton translocation.</text>
</comment>
<keyword evidence="2 8" id="KW-0813">Transport</keyword>
<dbReference type="Proteomes" id="UP000198346">
    <property type="component" value="Unassembled WGS sequence"/>
</dbReference>
<evidence type="ECO:0000256" key="8">
    <source>
        <dbReference type="HAMAP-Rule" id="MF_01416"/>
    </source>
</evidence>
<comment type="similarity">
    <text evidence="8">Belongs to the ATPase delta chain family.</text>
</comment>
<evidence type="ECO:0000256" key="6">
    <source>
        <dbReference type="ARBA" id="ARBA00023196"/>
    </source>
</evidence>
<evidence type="ECO:0000256" key="2">
    <source>
        <dbReference type="ARBA" id="ARBA00022448"/>
    </source>
</evidence>
<proteinExistence type="inferred from homology"/>
<dbReference type="SUPFAM" id="SSF47928">
    <property type="entry name" value="N-terminal domain of the delta subunit of the F1F0-ATP synthase"/>
    <property type="match status" value="1"/>
</dbReference>
<evidence type="ECO:0000256" key="5">
    <source>
        <dbReference type="ARBA" id="ARBA00023136"/>
    </source>
</evidence>
<dbReference type="NCBIfam" id="TIGR01145">
    <property type="entry name" value="ATP_synt_delta"/>
    <property type="match status" value="1"/>
</dbReference>